<dbReference type="SUPFAM" id="SSF142019">
    <property type="entry name" value="Nqo1 FMN-binding domain-like"/>
    <property type="match status" value="1"/>
</dbReference>
<gene>
    <name evidence="6" type="ORF">SAMN05192586_10159</name>
</gene>
<feature type="region of interest" description="Disordered" evidence="4">
    <location>
        <begin position="404"/>
        <end position="423"/>
    </location>
</feature>
<dbReference type="OrthoDB" id="9767754at2"/>
<dbReference type="PANTHER" id="PTHR43034">
    <property type="entry name" value="ION-TRANSLOCATING OXIDOREDUCTASE COMPLEX SUBUNIT C"/>
    <property type="match status" value="1"/>
</dbReference>
<feature type="compositionally biased region" description="Low complexity" evidence="4">
    <location>
        <begin position="410"/>
        <end position="423"/>
    </location>
</feature>
<dbReference type="InterPro" id="IPR037225">
    <property type="entry name" value="Nuo51_FMN-bd_sf"/>
</dbReference>
<dbReference type="InterPro" id="IPR017900">
    <property type="entry name" value="4Fe4S_Fe_S_CS"/>
</dbReference>
<evidence type="ECO:0000313" key="6">
    <source>
        <dbReference type="EMBL" id="SDF04803.1"/>
    </source>
</evidence>
<organism evidence="6 7">
    <name type="scientific">Desulfovibrio legallii</name>
    <dbReference type="NCBI Taxonomy" id="571438"/>
    <lineage>
        <taxon>Bacteria</taxon>
        <taxon>Pseudomonadati</taxon>
        <taxon>Thermodesulfobacteriota</taxon>
        <taxon>Desulfovibrionia</taxon>
        <taxon>Desulfovibrionales</taxon>
        <taxon>Desulfovibrionaceae</taxon>
        <taxon>Desulfovibrio</taxon>
    </lineage>
</organism>
<dbReference type="RefSeq" id="WP_092152341.1">
    <property type="nucleotide sequence ID" value="NZ_FNBX01000001.1"/>
</dbReference>
<dbReference type="InterPro" id="IPR017896">
    <property type="entry name" value="4Fe4S_Fe-S-bd"/>
</dbReference>
<keyword evidence="2" id="KW-0408">Iron</keyword>
<keyword evidence="3" id="KW-0411">Iron-sulfur</keyword>
<dbReference type="Pfam" id="PF13237">
    <property type="entry name" value="Fer4_10"/>
    <property type="match status" value="1"/>
</dbReference>
<dbReference type="Proteomes" id="UP000199355">
    <property type="component" value="Unassembled WGS sequence"/>
</dbReference>
<name>A0A1G7HWT2_9BACT</name>
<dbReference type="InterPro" id="IPR010208">
    <property type="entry name" value="Ion_transpt_RnfC/RsxC"/>
</dbReference>
<evidence type="ECO:0000313" key="7">
    <source>
        <dbReference type="Proteomes" id="UP000199355"/>
    </source>
</evidence>
<evidence type="ECO:0000256" key="3">
    <source>
        <dbReference type="ARBA" id="ARBA00023014"/>
    </source>
</evidence>
<evidence type="ECO:0000256" key="1">
    <source>
        <dbReference type="ARBA" id="ARBA00022723"/>
    </source>
</evidence>
<keyword evidence="1" id="KW-0479">Metal-binding</keyword>
<dbReference type="GO" id="GO:0009055">
    <property type="term" value="F:electron transfer activity"/>
    <property type="evidence" value="ECO:0007669"/>
    <property type="project" value="InterPro"/>
</dbReference>
<dbReference type="PROSITE" id="PS00198">
    <property type="entry name" value="4FE4S_FER_1"/>
    <property type="match status" value="1"/>
</dbReference>
<proteinExistence type="predicted"/>
<accession>A0A1G7HWT2</accession>
<sequence length="423" mass="45605">MKELFQITHDPRFHLLYGITQRFSLGPVPQRARLRREGYKLAEGVTKNAKVYPNMRLAVHPHPGRGDVFSPIFGQIKEVSERSIFIDALEPDSALLEAAAAVEKTDLFAEETVGEALAATLKGLGVNTRSLGQNCETLIINGLNPDPGVTWAEPMLLAHQDTLRAGMTLLRRLSPARRIILAVPKELRLHLHDIEVAHVPAYYPSSINALAIKAVTGKENPVGVGIVGLHNLWSLGHVGRTGLPLTETVVTLGSLEHSGNYIVREGSFIGDLLEFAHIPVHTGDTLVRGGPLRGESVDKLSRSVTRGTTGVFVVEAGTIPPMEGHSPCINCGACVLACPARLRPSMLSRNAEFALHERNLGEHIFSCLECGLCGYVCIARRPVLQYIRLSKYRLSEAAKARGAEGQALESASSSAPAAAQGGN</sequence>
<evidence type="ECO:0000256" key="4">
    <source>
        <dbReference type="SAM" id="MobiDB-lite"/>
    </source>
</evidence>
<keyword evidence="7" id="KW-1185">Reference proteome</keyword>
<feature type="domain" description="4Fe-4S ferredoxin-type" evidence="5">
    <location>
        <begin position="319"/>
        <end position="349"/>
    </location>
</feature>
<dbReference type="STRING" id="571438.SAMN05192586_10159"/>
<dbReference type="PANTHER" id="PTHR43034:SF2">
    <property type="entry name" value="ION-TRANSLOCATING OXIDOREDUCTASE COMPLEX SUBUNIT C"/>
    <property type="match status" value="1"/>
</dbReference>
<protein>
    <submittedName>
        <fullName evidence="6">Electron transport complex protein RnfC</fullName>
    </submittedName>
</protein>
<dbReference type="SUPFAM" id="SSF46548">
    <property type="entry name" value="alpha-helical ferredoxin"/>
    <property type="match status" value="1"/>
</dbReference>
<evidence type="ECO:0000256" key="2">
    <source>
        <dbReference type="ARBA" id="ARBA00023004"/>
    </source>
</evidence>
<dbReference type="GO" id="GO:0051539">
    <property type="term" value="F:4 iron, 4 sulfur cluster binding"/>
    <property type="evidence" value="ECO:0007669"/>
    <property type="project" value="InterPro"/>
</dbReference>
<dbReference type="GO" id="GO:0016020">
    <property type="term" value="C:membrane"/>
    <property type="evidence" value="ECO:0007669"/>
    <property type="project" value="InterPro"/>
</dbReference>
<dbReference type="PROSITE" id="PS51379">
    <property type="entry name" value="4FE4S_FER_2"/>
    <property type="match status" value="1"/>
</dbReference>
<dbReference type="GO" id="GO:0046872">
    <property type="term" value="F:metal ion binding"/>
    <property type="evidence" value="ECO:0007669"/>
    <property type="project" value="UniProtKB-KW"/>
</dbReference>
<dbReference type="Gene3D" id="3.30.70.20">
    <property type="match status" value="1"/>
</dbReference>
<reference evidence="7" key="1">
    <citation type="submission" date="2016-10" db="EMBL/GenBank/DDBJ databases">
        <authorList>
            <person name="Varghese N."/>
            <person name="Submissions S."/>
        </authorList>
    </citation>
    <scope>NUCLEOTIDE SEQUENCE [LARGE SCALE GENOMIC DNA]</scope>
    <source>
        <strain evidence="7">KHC7</strain>
    </source>
</reference>
<evidence type="ECO:0000259" key="5">
    <source>
        <dbReference type="PROSITE" id="PS51379"/>
    </source>
</evidence>
<dbReference type="AlphaFoldDB" id="A0A1G7HWT2"/>
<dbReference type="EMBL" id="FNBX01000001">
    <property type="protein sequence ID" value="SDF04803.1"/>
    <property type="molecule type" value="Genomic_DNA"/>
</dbReference>